<evidence type="ECO:0000256" key="1">
    <source>
        <dbReference type="ARBA" id="ARBA00000109"/>
    </source>
</evidence>
<keyword evidence="3 9" id="KW-0698">rRNA processing</keyword>
<evidence type="ECO:0000313" key="16">
    <source>
        <dbReference type="Proteomes" id="UP000190130"/>
    </source>
</evidence>
<evidence type="ECO:0000313" key="14">
    <source>
        <dbReference type="EMBL" id="SKC02507.1"/>
    </source>
</evidence>
<evidence type="ECO:0000256" key="7">
    <source>
        <dbReference type="ARBA" id="ARBA00022801"/>
    </source>
</evidence>
<accession>A0A0Q3M915</accession>
<keyword evidence="9" id="KW-0699">rRNA-binding</keyword>
<evidence type="ECO:0000259" key="12">
    <source>
        <dbReference type="PROSITE" id="PS50142"/>
    </source>
</evidence>
<feature type="domain" description="RNase III" evidence="12">
    <location>
        <begin position="29"/>
        <end position="154"/>
    </location>
</feature>
<name>A0A0Q3M915_9HYPH</name>
<feature type="binding site" evidence="9">
    <location>
        <position position="143"/>
    </location>
    <ligand>
        <name>Mg(2+)</name>
        <dbReference type="ChEBI" id="CHEBI:18420"/>
    </ligand>
</feature>
<dbReference type="PROSITE" id="PS00517">
    <property type="entry name" value="RNASE_3_1"/>
    <property type="match status" value="1"/>
</dbReference>
<reference evidence="14 16" key="2">
    <citation type="submission" date="2017-02" db="EMBL/GenBank/DDBJ databases">
        <authorList>
            <person name="Peterson S.W."/>
        </authorList>
    </citation>
    <scope>NUCLEOTIDE SEQUENCE [LARGE SCALE GENOMIC DNA]</scope>
    <source>
        <strain evidence="14 16">DSM 9653</strain>
    </source>
</reference>
<evidence type="ECO:0000313" key="15">
    <source>
        <dbReference type="Proteomes" id="UP000051562"/>
    </source>
</evidence>
<keyword evidence="9" id="KW-0460">Magnesium</keyword>
<evidence type="ECO:0000256" key="6">
    <source>
        <dbReference type="ARBA" id="ARBA00022759"/>
    </source>
</evidence>
<dbReference type="GO" id="GO:0006397">
    <property type="term" value="P:mRNA processing"/>
    <property type="evidence" value="ECO:0007669"/>
    <property type="project" value="UniProtKB-UniRule"/>
</dbReference>
<dbReference type="STRING" id="53254.SAMN05660750_03684"/>
<dbReference type="InterPro" id="IPR000999">
    <property type="entry name" value="RNase_III_dom"/>
</dbReference>
<dbReference type="Pfam" id="PF14622">
    <property type="entry name" value="Ribonucleas_3_3"/>
    <property type="match status" value="1"/>
</dbReference>
<dbReference type="EMBL" id="LMAR01000001">
    <property type="protein sequence ID" value="KQK32305.1"/>
    <property type="molecule type" value="Genomic_DNA"/>
</dbReference>
<dbReference type="HAMAP" id="MF_00104">
    <property type="entry name" value="RNase_III"/>
    <property type="match status" value="1"/>
</dbReference>
<feature type="active site" evidence="9">
    <location>
        <position position="143"/>
    </location>
</feature>
<dbReference type="AlphaFoldDB" id="A0A0Q3M915"/>
<dbReference type="Gene3D" id="3.30.160.20">
    <property type="match status" value="1"/>
</dbReference>
<keyword evidence="8 9" id="KW-0694">RNA-binding</keyword>
<dbReference type="GO" id="GO:0046872">
    <property type="term" value="F:metal ion binding"/>
    <property type="evidence" value="ECO:0007669"/>
    <property type="project" value="UniProtKB-KW"/>
</dbReference>
<evidence type="ECO:0000256" key="9">
    <source>
        <dbReference type="HAMAP-Rule" id="MF_00104"/>
    </source>
</evidence>
<dbReference type="Pfam" id="PF00035">
    <property type="entry name" value="dsrm"/>
    <property type="match status" value="1"/>
</dbReference>
<dbReference type="OrthoDB" id="9805026at2"/>
<keyword evidence="15" id="KW-1185">Reference proteome</keyword>
<comment type="similarity">
    <text evidence="2">Belongs to the ribonuclease III family.</text>
</comment>
<dbReference type="CDD" id="cd00593">
    <property type="entry name" value="RIBOc"/>
    <property type="match status" value="1"/>
</dbReference>
<dbReference type="NCBIfam" id="TIGR02191">
    <property type="entry name" value="RNaseIII"/>
    <property type="match status" value="1"/>
</dbReference>
<dbReference type="GO" id="GO:0004525">
    <property type="term" value="F:ribonuclease III activity"/>
    <property type="evidence" value="ECO:0007669"/>
    <property type="project" value="UniProtKB-UniRule"/>
</dbReference>
<feature type="active site" evidence="9">
    <location>
        <position position="71"/>
    </location>
</feature>
<dbReference type="InterPro" id="IPR014720">
    <property type="entry name" value="dsRBD_dom"/>
</dbReference>
<feature type="region of interest" description="Disordered" evidence="10">
    <location>
        <begin position="1"/>
        <end position="28"/>
    </location>
</feature>
<dbReference type="SMART" id="SM00358">
    <property type="entry name" value="DSRM"/>
    <property type="match status" value="1"/>
</dbReference>
<sequence length="258" mass="28083">MALHGSLEPSVQHHQVNKGSEAGRKAPDTARLEATLGHRFTDKTLLATALTHMSAEESRLASYQRLEFLGDRVLGLSIADLLFRQYPQAEEGNLSRRLADLVRKESCAEVALGWNLGQYMRLGDGEILGGARKNKAILADACEAIIGAVFIDGGYEAARALVERAFGERLLKPVRPLRDAKTALQEWAQGRGYPTPTYSERARSGPDHAPVFVVAAKITGLADAEARGPSKRLAEQAAAEAFLRREGLWNDNPEGDNV</sequence>
<keyword evidence="6 9" id="KW-0255">Endonuclease</keyword>
<dbReference type="CDD" id="cd10845">
    <property type="entry name" value="DSRM_RNAse_III_family"/>
    <property type="match status" value="1"/>
</dbReference>
<dbReference type="GO" id="GO:0003725">
    <property type="term" value="F:double-stranded RNA binding"/>
    <property type="evidence" value="ECO:0007669"/>
    <property type="project" value="TreeGrafter"/>
</dbReference>
<dbReference type="GO" id="GO:0010468">
    <property type="term" value="P:regulation of gene expression"/>
    <property type="evidence" value="ECO:0007669"/>
    <property type="project" value="TreeGrafter"/>
</dbReference>
<keyword evidence="7 9" id="KW-0378">Hydrolase</keyword>
<comment type="catalytic activity">
    <reaction evidence="1 9">
        <text>Endonucleolytic cleavage to 5'-phosphomonoester.</text>
        <dbReference type="EC" id="3.1.26.3"/>
    </reaction>
</comment>
<dbReference type="GO" id="GO:0006364">
    <property type="term" value="P:rRNA processing"/>
    <property type="evidence" value="ECO:0007669"/>
    <property type="project" value="UniProtKB-UniRule"/>
</dbReference>
<dbReference type="SMART" id="SM00535">
    <property type="entry name" value="RIBOc"/>
    <property type="match status" value="1"/>
</dbReference>
<dbReference type="PROSITE" id="PS50137">
    <property type="entry name" value="DS_RBD"/>
    <property type="match status" value="1"/>
</dbReference>
<evidence type="ECO:0000256" key="10">
    <source>
        <dbReference type="SAM" id="MobiDB-lite"/>
    </source>
</evidence>
<dbReference type="GO" id="GO:0008033">
    <property type="term" value="P:tRNA processing"/>
    <property type="evidence" value="ECO:0007669"/>
    <property type="project" value="UniProtKB-KW"/>
</dbReference>
<dbReference type="PANTHER" id="PTHR11207:SF0">
    <property type="entry name" value="RIBONUCLEASE 3"/>
    <property type="match status" value="1"/>
</dbReference>
<evidence type="ECO:0000313" key="13">
    <source>
        <dbReference type="EMBL" id="KQK32305.1"/>
    </source>
</evidence>
<dbReference type="SUPFAM" id="SSF54768">
    <property type="entry name" value="dsRNA-binding domain-like"/>
    <property type="match status" value="1"/>
</dbReference>
<organism evidence="13 15">
    <name type="scientific">Bosea thiooxidans</name>
    <dbReference type="NCBI Taxonomy" id="53254"/>
    <lineage>
        <taxon>Bacteria</taxon>
        <taxon>Pseudomonadati</taxon>
        <taxon>Pseudomonadota</taxon>
        <taxon>Alphaproteobacteria</taxon>
        <taxon>Hyphomicrobiales</taxon>
        <taxon>Boseaceae</taxon>
        <taxon>Bosea</taxon>
    </lineage>
</organism>
<keyword evidence="9" id="KW-0819">tRNA processing</keyword>
<comment type="cofactor">
    <cofactor evidence="9">
        <name>Mg(2+)</name>
        <dbReference type="ChEBI" id="CHEBI:18420"/>
    </cofactor>
</comment>
<evidence type="ECO:0000256" key="2">
    <source>
        <dbReference type="ARBA" id="ARBA00010183"/>
    </source>
</evidence>
<dbReference type="GO" id="GO:0005737">
    <property type="term" value="C:cytoplasm"/>
    <property type="evidence" value="ECO:0007669"/>
    <property type="project" value="UniProtKB-SubCell"/>
</dbReference>
<evidence type="ECO:0000256" key="8">
    <source>
        <dbReference type="ARBA" id="ARBA00022884"/>
    </source>
</evidence>
<reference evidence="13 15" key="1">
    <citation type="submission" date="2015-10" db="EMBL/GenBank/DDBJ databases">
        <title>Draft genome of Bosea thiooxidans.</title>
        <authorList>
            <person name="Wang X."/>
        </authorList>
    </citation>
    <scope>NUCLEOTIDE SEQUENCE [LARGE SCALE GENOMIC DNA]</scope>
    <source>
        <strain evidence="13 15">CGMCC 9174</strain>
    </source>
</reference>
<gene>
    <name evidence="9" type="primary">rnc</name>
    <name evidence="13" type="ORF">ARD30_00550</name>
    <name evidence="14" type="ORF">SAMN05660750_03684</name>
</gene>
<evidence type="ECO:0000256" key="4">
    <source>
        <dbReference type="ARBA" id="ARBA00022664"/>
    </source>
</evidence>
<dbReference type="FunFam" id="1.10.1520.10:FF:000001">
    <property type="entry name" value="Ribonuclease 3"/>
    <property type="match status" value="1"/>
</dbReference>
<dbReference type="PANTHER" id="PTHR11207">
    <property type="entry name" value="RIBONUCLEASE III"/>
    <property type="match status" value="1"/>
</dbReference>
<keyword evidence="4 9" id="KW-0507">mRNA processing</keyword>
<comment type="subunit">
    <text evidence="9">Homodimer.</text>
</comment>
<evidence type="ECO:0000259" key="11">
    <source>
        <dbReference type="PROSITE" id="PS50137"/>
    </source>
</evidence>
<feature type="binding site" evidence="9">
    <location>
        <position position="140"/>
    </location>
    <ligand>
        <name>Mg(2+)</name>
        <dbReference type="ChEBI" id="CHEBI:18420"/>
    </ligand>
</feature>
<keyword evidence="9" id="KW-0963">Cytoplasm</keyword>
<comment type="subcellular location">
    <subcellularLocation>
        <location evidence="9">Cytoplasm</location>
    </subcellularLocation>
</comment>
<keyword evidence="5 9" id="KW-0540">Nuclease</keyword>
<dbReference type="InterPro" id="IPR036389">
    <property type="entry name" value="RNase_III_sf"/>
</dbReference>
<dbReference type="SUPFAM" id="SSF69065">
    <property type="entry name" value="RNase III domain-like"/>
    <property type="match status" value="1"/>
</dbReference>
<protein>
    <recommendedName>
        <fullName evidence="9">Ribonuclease 3</fullName>
        <ecNumber evidence="9">3.1.26.3</ecNumber>
    </recommendedName>
    <alternativeName>
        <fullName evidence="9">Ribonuclease III</fullName>
        <shortName evidence="9">RNase III</shortName>
    </alternativeName>
</protein>
<proteinExistence type="inferred from homology"/>
<dbReference type="PROSITE" id="PS50142">
    <property type="entry name" value="RNASE_3_2"/>
    <property type="match status" value="1"/>
</dbReference>
<evidence type="ECO:0000256" key="5">
    <source>
        <dbReference type="ARBA" id="ARBA00022722"/>
    </source>
</evidence>
<feature type="domain" description="DRBM" evidence="11">
    <location>
        <begin position="179"/>
        <end position="248"/>
    </location>
</feature>
<dbReference type="Proteomes" id="UP000051562">
    <property type="component" value="Unassembled WGS sequence"/>
</dbReference>
<dbReference type="InterPro" id="IPR011907">
    <property type="entry name" value="RNase_III"/>
</dbReference>
<dbReference type="Gene3D" id="1.10.1520.10">
    <property type="entry name" value="Ribonuclease III domain"/>
    <property type="match status" value="1"/>
</dbReference>
<feature type="binding site" evidence="9">
    <location>
        <position position="67"/>
    </location>
    <ligand>
        <name>Mg(2+)</name>
        <dbReference type="ChEBI" id="CHEBI:18420"/>
    </ligand>
</feature>
<dbReference type="EC" id="3.1.26.3" evidence="9"/>
<dbReference type="EMBL" id="FUYX01000011">
    <property type="protein sequence ID" value="SKC02507.1"/>
    <property type="molecule type" value="Genomic_DNA"/>
</dbReference>
<evidence type="ECO:0000256" key="3">
    <source>
        <dbReference type="ARBA" id="ARBA00022552"/>
    </source>
</evidence>
<dbReference type="GO" id="GO:0019843">
    <property type="term" value="F:rRNA binding"/>
    <property type="evidence" value="ECO:0007669"/>
    <property type="project" value="UniProtKB-KW"/>
</dbReference>
<keyword evidence="9" id="KW-0479">Metal-binding</keyword>
<comment type="function">
    <text evidence="9">Digests double-stranded RNA. Involved in the processing of primary rRNA transcript to yield the immediate precursors to the large and small rRNAs (23S and 16S). Processes some mRNAs, and tRNAs when they are encoded in the rRNA operon. Processes pre-crRNA and tracrRNA of type II CRISPR loci if present in the organism.</text>
</comment>
<dbReference type="Proteomes" id="UP000190130">
    <property type="component" value="Unassembled WGS sequence"/>
</dbReference>